<dbReference type="Proteomes" id="UP000291189">
    <property type="component" value="Unassembled WGS sequence"/>
</dbReference>
<gene>
    <name evidence="5" type="ORF">ETU37_00895</name>
</gene>
<reference evidence="5 6" key="1">
    <citation type="submission" date="2019-01" db="EMBL/GenBank/DDBJ databases">
        <title>Nocardioides guangzhouensis sp. nov., an actinobacterium isolated from soil.</title>
        <authorList>
            <person name="Fu Y."/>
            <person name="Cai Y."/>
            <person name="Lin Z."/>
            <person name="Chen P."/>
        </authorList>
    </citation>
    <scope>NUCLEOTIDE SEQUENCE [LARGE SCALE GENOMIC DNA]</scope>
    <source>
        <strain evidence="5 6">NBRC 105384</strain>
    </source>
</reference>
<dbReference type="OrthoDB" id="1016457at2"/>
<evidence type="ECO:0000259" key="3">
    <source>
        <dbReference type="Pfam" id="PF00149"/>
    </source>
</evidence>
<dbReference type="InterPro" id="IPR004843">
    <property type="entry name" value="Calcineurin-like_PHP"/>
</dbReference>
<dbReference type="GO" id="GO:0009166">
    <property type="term" value="P:nucleotide catabolic process"/>
    <property type="evidence" value="ECO:0007669"/>
    <property type="project" value="InterPro"/>
</dbReference>
<dbReference type="PRINTS" id="PR01607">
    <property type="entry name" value="APYRASEFAMLY"/>
</dbReference>
<evidence type="ECO:0000259" key="4">
    <source>
        <dbReference type="Pfam" id="PF02872"/>
    </source>
</evidence>
<keyword evidence="6" id="KW-1185">Reference proteome</keyword>
<evidence type="ECO:0000313" key="6">
    <source>
        <dbReference type="Proteomes" id="UP000291189"/>
    </source>
</evidence>
<dbReference type="SUPFAM" id="SSF56300">
    <property type="entry name" value="Metallo-dependent phosphatases"/>
    <property type="match status" value="1"/>
</dbReference>
<evidence type="ECO:0000313" key="5">
    <source>
        <dbReference type="EMBL" id="RYU15704.1"/>
    </source>
</evidence>
<dbReference type="Gene3D" id="3.60.21.10">
    <property type="match status" value="1"/>
</dbReference>
<proteinExistence type="inferred from homology"/>
<dbReference type="SUPFAM" id="SSF55816">
    <property type="entry name" value="5'-nucleotidase (syn. UDP-sugar hydrolase), C-terminal domain"/>
    <property type="match status" value="1"/>
</dbReference>
<dbReference type="InterPro" id="IPR036907">
    <property type="entry name" value="5'-Nucleotdase_C_sf"/>
</dbReference>
<dbReference type="InterPro" id="IPR006179">
    <property type="entry name" value="5_nucleotidase/apyrase"/>
</dbReference>
<feature type="domain" description="5'-Nucleotidase C-terminal" evidence="4">
    <location>
        <begin position="305"/>
        <end position="428"/>
    </location>
</feature>
<accession>A0A4Q5JAL5</accession>
<feature type="domain" description="Calcineurin-like phosphoesterase" evidence="3">
    <location>
        <begin position="21"/>
        <end position="216"/>
    </location>
</feature>
<keyword evidence="1" id="KW-0732">Signal</keyword>
<keyword evidence="2" id="KW-0378">Hydrolase</keyword>
<evidence type="ECO:0000256" key="1">
    <source>
        <dbReference type="ARBA" id="ARBA00022729"/>
    </source>
</evidence>
<dbReference type="InterPro" id="IPR029052">
    <property type="entry name" value="Metallo-depent_PP-like"/>
</dbReference>
<dbReference type="EMBL" id="SDPU01000001">
    <property type="protein sequence ID" value="RYU15704.1"/>
    <property type="molecule type" value="Genomic_DNA"/>
</dbReference>
<dbReference type="PANTHER" id="PTHR11575">
    <property type="entry name" value="5'-NUCLEOTIDASE-RELATED"/>
    <property type="match status" value="1"/>
</dbReference>
<dbReference type="PANTHER" id="PTHR11575:SF24">
    <property type="entry name" value="5'-NUCLEOTIDASE"/>
    <property type="match status" value="1"/>
</dbReference>
<organism evidence="5 6">
    <name type="scientific">Nocardioides iriomotensis</name>
    <dbReference type="NCBI Taxonomy" id="715784"/>
    <lineage>
        <taxon>Bacteria</taxon>
        <taxon>Bacillati</taxon>
        <taxon>Actinomycetota</taxon>
        <taxon>Actinomycetes</taxon>
        <taxon>Propionibacteriales</taxon>
        <taxon>Nocardioidaceae</taxon>
        <taxon>Nocardioides</taxon>
    </lineage>
</organism>
<keyword evidence="2" id="KW-0547">Nucleotide-binding</keyword>
<sequence>MAPARARSEPPRLSVVARVEILHWNDVHARFGALARLSARARQVRDAAPHPVLLLDGGDVEDTSVRLSAMTYGVAGWRLLKAAGVDAAVVGNGGLLRYGPAVLPRYAAALGSPPLVCDVETDDGRVLEGTARGRLLDAGDVRVGVVGVTDYYFQYDTLGLRERGRVTAVREEALRLRAEGADVVVLLSHTGVHADRAISWALRGTIDLIVGGHTHHLLLDGDRDEGVPIAQAGCFGEHLGRVVLEVDRTAERPVQVVDMTVEPVAEDAPADPAVLAETERAEADLEAWLDEPLGHLDEEAPHDGDGRSHAAEVVLTALLDRFPAEVGVLIAAHCTDGLPGGAVRRRDVWATTSSPGNPATGTLTGAELRAMLRRGWSEEYAAHAPRTFRFRPFGRLQTVGVDERDGELLVGGEPLDDDRRYSVTGSDLELAPYGGLVAAHPEDVRYDSSVILPEALEAWFSRASGAGSRAARRPGSPASR</sequence>
<dbReference type="AlphaFoldDB" id="A0A4Q5JAL5"/>
<dbReference type="Gene3D" id="3.90.780.10">
    <property type="entry name" value="5'-Nucleotidase, C-terminal domain"/>
    <property type="match status" value="1"/>
</dbReference>
<name>A0A4Q5JAL5_9ACTN</name>
<evidence type="ECO:0000256" key="2">
    <source>
        <dbReference type="RuleBase" id="RU362119"/>
    </source>
</evidence>
<comment type="similarity">
    <text evidence="2">Belongs to the 5'-nucleotidase family.</text>
</comment>
<protein>
    <submittedName>
        <fullName evidence="5">Bifunctional metallophosphatase/5'-nucleotidase</fullName>
    </submittedName>
</protein>
<dbReference type="GO" id="GO:0000166">
    <property type="term" value="F:nucleotide binding"/>
    <property type="evidence" value="ECO:0007669"/>
    <property type="project" value="UniProtKB-KW"/>
</dbReference>
<dbReference type="GO" id="GO:0016787">
    <property type="term" value="F:hydrolase activity"/>
    <property type="evidence" value="ECO:0007669"/>
    <property type="project" value="UniProtKB-KW"/>
</dbReference>
<dbReference type="Pfam" id="PF02872">
    <property type="entry name" value="5_nucleotid_C"/>
    <property type="match status" value="1"/>
</dbReference>
<comment type="caution">
    <text evidence="5">The sequence shown here is derived from an EMBL/GenBank/DDBJ whole genome shotgun (WGS) entry which is preliminary data.</text>
</comment>
<dbReference type="InterPro" id="IPR008334">
    <property type="entry name" value="5'-Nucleotdase_C"/>
</dbReference>
<dbReference type="Pfam" id="PF00149">
    <property type="entry name" value="Metallophos"/>
    <property type="match status" value="1"/>
</dbReference>